<evidence type="ECO:0000256" key="1">
    <source>
        <dbReference type="SAM" id="MobiDB-lite"/>
    </source>
</evidence>
<sequence>MYKGLESYGLEDQTRWRTRSSKAGCNGAMRPRRLPVKPQWSSEARRDLKEDTGKSSLATKDGLLFPCKTLLHSAVMDVVELAWQFILLAMEGNQQHTRNQQVKSHWEKVME</sequence>
<keyword evidence="3" id="KW-1185">Reference proteome</keyword>
<evidence type="ECO:0000313" key="2">
    <source>
        <dbReference type="EMBL" id="THU68162.1"/>
    </source>
</evidence>
<proteinExistence type="predicted"/>
<dbReference type="EMBL" id="PYDT01000002">
    <property type="protein sequence ID" value="THU68162.1"/>
    <property type="molecule type" value="Genomic_DNA"/>
</dbReference>
<organism evidence="2 3">
    <name type="scientific">Musa balbisiana</name>
    <name type="common">Banana</name>
    <dbReference type="NCBI Taxonomy" id="52838"/>
    <lineage>
        <taxon>Eukaryota</taxon>
        <taxon>Viridiplantae</taxon>
        <taxon>Streptophyta</taxon>
        <taxon>Embryophyta</taxon>
        <taxon>Tracheophyta</taxon>
        <taxon>Spermatophyta</taxon>
        <taxon>Magnoliopsida</taxon>
        <taxon>Liliopsida</taxon>
        <taxon>Zingiberales</taxon>
        <taxon>Musaceae</taxon>
        <taxon>Musa</taxon>
    </lineage>
</organism>
<feature type="region of interest" description="Disordered" evidence="1">
    <location>
        <begin position="19"/>
        <end position="54"/>
    </location>
</feature>
<accession>A0A4S8K0I3</accession>
<name>A0A4S8K0I3_MUSBA</name>
<comment type="caution">
    <text evidence="2">The sequence shown here is derived from an EMBL/GenBank/DDBJ whole genome shotgun (WGS) entry which is preliminary data.</text>
</comment>
<dbReference type="Proteomes" id="UP000317650">
    <property type="component" value="Chromosome 8"/>
</dbReference>
<dbReference type="AlphaFoldDB" id="A0A4S8K0I3"/>
<evidence type="ECO:0000313" key="3">
    <source>
        <dbReference type="Proteomes" id="UP000317650"/>
    </source>
</evidence>
<reference evidence="2 3" key="1">
    <citation type="journal article" date="2019" name="Nat. Plants">
        <title>Genome sequencing of Musa balbisiana reveals subgenome evolution and function divergence in polyploid bananas.</title>
        <authorList>
            <person name="Yao X."/>
        </authorList>
    </citation>
    <scope>NUCLEOTIDE SEQUENCE [LARGE SCALE GENOMIC DNA]</scope>
    <source>
        <strain evidence="3">cv. DH-PKW</strain>
        <tissue evidence="2">Leaves</tissue>
    </source>
</reference>
<gene>
    <name evidence="2" type="ORF">C4D60_Mb08t00990</name>
</gene>
<feature type="compositionally biased region" description="Basic and acidic residues" evidence="1">
    <location>
        <begin position="43"/>
        <end position="53"/>
    </location>
</feature>
<protein>
    <submittedName>
        <fullName evidence="2">Uncharacterized protein</fullName>
    </submittedName>
</protein>